<dbReference type="RefSeq" id="XP_007706564.1">
    <property type="nucleotide sequence ID" value="XM_007708374.1"/>
</dbReference>
<protein>
    <submittedName>
        <fullName evidence="1">Uncharacterized protein</fullName>
    </submittedName>
</protein>
<dbReference type="EMBL" id="KI964538">
    <property type="protein sequence ID" value="EUC39084.1"/>
    <property type="molecule type" value="Genomic_DNA"/>
</dbReference>
<dbReference type="GeneID" id="19151150"/>
<reference evidence="1 2" key="1">
    <citation type="journal article" date="2013" name="PLoS Genet.">
        <title>Comparative genome structure, secondary metabolite, and effector coding capacity across Cochliobolus pathogens.</title>
        <authorList>
            <person name="Condon B.J."/>
            <person name="Leng Y."/>
            <person name="Wu D."/>
            <person name="Bushley K.E."/>
            <person name="Ohm R.A."/>
            <person name="Otillar R."/>
            <person name="Martin J."/>
            <person name="Schackwitz W."/>
            <person name="Grimwood J."/>
            <person name="MohdZainudin N."/>
            <person name="Xue C."/>
            <person name="Wang R."/>
            <person name="Manning V.A."/>
            <person name="Dhillon B."/>
            <person name="Tu Z.J."/>
            <person name="Steffenson B.J."/>
            <person name="Salamov A."/>
            <person name="Sun H."/>
            <person name="Lowry S."/>
            <person name="LaButti K."/>
            <person name="Han J."/>
            <person name="Copeland A."/>
            <person name="Lindquist E."/>
            <person name="Barry K."/>
            <person name="Schmutz J."/>
            <person name="Baker S.E."/>
            <person name="Ciuffetti L.M."/>
            <person name="Grigoriev I.V."/>
            <person name="Zhong S."/>
            <person name="Turgeon B.G."/>
        </authorList>
    </citation>
    <scope>NUCLEOTIDE SEQUENCE [LARGE SCALE GENOMIC DNA]</scope>
    <source>
        <strain evidence="1 2">26-R-13</strain>
    </source>
</reference>
<accession>W6YUF3</accession>
<dbReference type="HOGENOM" id="CLU_3050002_0_0_1"/>
<proteinExistence type="predicted"/>
<evidence type="ECO:0000313" key="1">
    <source>
        <dbReference type="EMBL" id="EUC39084.1"/>
    </source>
</evidence>
<keyword evidence="2" id="KW-1185">Reference proteome</keyword>
<dbReference type="Proteomes" id="UP000053841">
    <property type="component" value="Unassembled WGS sequence"/>
</dbReference>
<organism evidence="1 2">
    <name type="scientific">Cochliobolus carbonum (strain 26-R-13)</name>
    <name type="common">Maize leaf spot fungus</name>
    <name type="synonym">Bipolaris zeicola</name>
    <dbReference type="NCBI Taxonomy" id="930089"/>
    <lineage>
        <taxon>Eukaryota</taxon>
        <taxon>Fungi</taxon>
        <taxon>Dikarya</taxon>
        <taxon>Ascomycota</taxon>
        <taxon>Pezizomycotina</taxon>
        <taxon>Dothideomycetes</taxon>
        <taxon>Pleosporomycetidae</taxon>
        <taxon>Pleosporales</taxon>
        <taxon>Pleosporineae</taxon>
        <taxon>Pleosporaceae</taxon>
        <taxon>Bipolaris</taxon>
    </lineage>
</organism>
<evidence type="ECO:0000313" key="2">
    <source>
        <dbReference type="Proteomes" id="UP000053841"/>
    </source>
</evidence>
<dbReference type="AlphaFoldDB" id="W6YUF3"/>
<name>W6YUF3_COCC2</name>
<gene>
    <name evidence="1" type="ORF">COCCADRAFT_81349</name>
</gene>
<dbReference type="KEGG" id="bze:COCCADRAFT_81349"/>
<sequence>MIKDFSAHASCTYTHTPHTSVCASWQKRGANASFRTGVGVAFKATIVKPSVLDM</sequence>